<comment type="caution">
    <text evidence="4">The sequence shown here is derived from an EMBL/GenBank/DDBJ whole genome shotgun (WGS) entry which is preliminary data.</text>
</comment>
<gene>
    <name evidence="4" type="ORF">FFLO_03017</name>
</gene>
<dbReference type="PANTHER" id="PTHR12175">
    <property type="entry name" value="AD039 HT014 THIOREDOXIN FAMILY TRP26"/>
    <property type="match status" value="1"/>
</dbReference>
<dbReference type="PROSITE" id="PS51532">
    <property type="entry name" value="PITH"/>
    <property type="match status" value="1"/>
</dbReference>
<dbReference type="SUPFAM" id="SSF49785">
    <property type="entry name" value="Galactose-binding domain-like"/>
    <property type="match status" value="1"/>
</dbReference>
<feature type="domain" description="PITH" evidence="3">
    <location>
        <begin position="23"/>
        <end position="217"/>
    </location>
</feature>
<feature type="region of interest" description="Disordered" evidence="2">
    <location>
        <begin position="203"/>
        <end position="239"/>
    </location>
</feature>
<organism evidence="4 5">
    <name type="scientific">Filobasidium floriforme</name>
    <dbReference type="NCBI Taxonomy" id="5210"/>
    <lineage>
        <taxon>Eukaryota</taxon>
        <taxon>Fungi</taxon>
        <taxon>Dikarya</taxon>
        <taxon>Basidiomycota</taxon>
        <taxon>Agaricomycotina</taxon>
        <taxon>Tremellomycetes</taxon>
        <taxon>Filobasidiales</taxon>
        <taxon>Filobasidiaceae</taxon>
        <taxon>Filobasidium</taxon>
    </lineage>
</organism>
<reference evidence="4" key="1">
    <citation type="submission" date="2020-04" db="EMBL/GenBank/DDBJ databases">
        <title>Analysis of mating type loci in Filobasidium floriforme.</title>
        <authorList>
            <person name="Nowrousian M."/>
        </authorList>
    </citation>
    <scope>NUCLEOTIDE SEQUENCE</scope>
    <source>
        <strain evidence="4">CBS 6242</strain>
    </source>
</reference>
<proteinExistence type="inferred from homology"/>
<evidence type="ECO:0000259" key="3">
    <source>
        <dbReference type="PROSITE" id="PS51532"/>
    </source>
</evidence>
<dbReference type="InterPro" id="IPR045099">
    <property type="entry name" value="PITH1-like"/>
</dbReference>
<dbReference type="InterPro" id="IPR008979">
    <property type="entry name" value="Galactose-bd-like_sf"/>
</dbReference>
<dbReference type="PANTHER" id="PTHR12175:SF1">
    <property type="entry name" value="PITH DOMAIN-CONTAINING PROTEIN 1"/>
    <property type="match status" value="1"/>
</dbReference>
<dbReference type="Gene3D" id="2.60.120.470">
    <property type="entry name" value="PITH domain"/>
    <property type="match status" value="1"/>
</dbReference>
<dbReference type="Pfam" id="PF06201">
    <property type="entry name" value="PITH"/>
    <property type="match status" value="1"/>
</dbReference>
<dbReference type="GO" id="GO:0005634">
    <property type="term" value="C:nucleus"/>
    <property type="evidence" value="ECO:0007669"/>
    <property type="project" value="TreeGrafter"/>
</dbReference>
<evidence type="ECO:0000313" key="5">
    <source>
        <dbReference type="Proteomes" id="UP000812966"/>
    </source>
</evidence>
<dbReference type="InterPro" id="IPR010400">
    <property type="entry name" value="PITH_dom"/>
</dbReference>
<protein>
    <recommendedName>
        <fullName evidence="3">PITH domain-containing protein</fullName>
    </recommendedName>
</protein>
<sequence length="239" mass="26285">MSCQDDLTAVDLSSGVAVDVLERVSAGSGRDENLWSFIDINNITGTNLEDPEKAQKIVKTWDERHNMEIFCDSGVDDQMIIHIPFIHSLRLRSLLLLPPPVTNSYRPTRIRLYTNLAQPPSFSDIEDGLTPIQDLNLSQSPSLWQAGVDSEGRAEGGRREVEEWPLKVQKMASVWSVTLMISDSEGGDKSRLFYIGFKGESRNPRAAETNTPAVPAAQGADAPVEQLAEKQGAGHSAVR</sequence>
<name>A0A8K0JN28_9TREE</name>
<dbReference type="Proteomes" id="UP000812966">
    <property type="component" value="Unassembled WGS sequence"/>
</dbReference>
<keyword evidence="5" id="KW-1185">Reference proteome</keyword>
<dbReference type="GO" id="GO:0005737">
    <property type="term" value="C:cytoplasm"/>
    <property type="evidence" value="ECO:0007669"/>
    <property type="project" value="UniProtKB-ARBA"/>
</dbReference>
<dbReference type="InterPro" id="IPR037047">
    <property type="entry name" value="PITH_dom_sf"/>
</dbReference>
<evidence type="ECO:0000313" key="4">
    <source>
        <dbReference type="EMBL" id="KAG7553585.1"/>
    </source>
</evidence>
<evidence type="ECO:0000256" key="2">
    <source>
        <dbReference type="SAM" id="MobiDB-lite"/>
    </source>
</evidence>
<dbReference type="AlphaFoldDB" id="A0A8K0JN28"/>
<dbReference type="EMBL" id="JABELV010000052">
    <property type="protein sequence ID" value="KAG7553585.1"/>
    <property type="molecule type" value="Genomic_DNA"/>
</dbReference>
<accession>A0A8K0JN28</accession>
<comment type="similarity">
    <text evidence="1">Belongs to the PITHD1 family.</text>
</comment>
<evidence type="ECO:0000256" key="1">
    <source>
        <dbReference type="ARBA" id="ARBA00025788"/>
    </source>
</evidence>